<dbReference type="EMBL" id="KK365138">
    <property type="protein sequence ID" value="KCZ81690.1"/>
    <property type="molecule type" value="Genomic_DNA"/>
</dbReference>
<feature type="chain" id="PRO_5001571776" evidence="1">
    <location>
        <begin position="19"/>
        <end position="282"/>
    </location>
</feature>
<keyword evidence="1" id="KW-0732">Signal</keyword>
<reference evidence="2 3" key="2">
    <citation type="submission" date="2014-03" db="EMBL/GenBank/DDBJ databases">
        <title>The Genome Sequence of Anncaliia algerae insect isolate PRA339.</title>
        <authorList>
            <consortium name="The Broad Institute Genome Sequencing Platform"/>
            <consortium name="The Broad Institute Genome Sequencing Center for Infectious Disease"/>
            <person name="Cuomo C."/>
            <person name="Becnel J."/>
            <person name="Sanscrainte N."/>
            <person name="Walker B."/>
            <person name="Young S.K."/>
            <person name="Zeng Q."/>
            <person name="Gargeya S."/>
            <person name="Fitzgerald M."/>
            <person name="Haas B."/>
            <person name="Abouelleil A."/>
            <person name="Alvarado L."/>
            <person name="Arachchi H.M."/>
            <person name="Berlin A.M."/>
            <person name="Chapman S.B."/>
            <person name="Dewar J."/>
            <person name="Goldberg J."/>
            <person name="Griggs A."/>
            <person name="Gujja S."/>
            <person name="Hansen M."/>
            <person name="Howarth C."/>
            <person name="Imamovic A."/>
            <person name="Larimer J."/>
            <person name="McCowan C."/>
            <person name="Murphy C."/>
            <person name="Neiman D."/>
            <person name="Pearson M."/>
            <person name="Priest M."/>
            <person name="Roberts A."/>
            <person name="Saif S."/>
            <person name="Shea T."/>
            <person name="Sisk P."/>
            <person name="Sykes S."/>
            <person name="Wortman J."/>
            <person name="Nusbaum C."/>
            <person name="Birren B."/>
        </authorList>
    </citation>
    <scope>NUCLEOTIDE SEQUENCE [LARGE SCALE GENOMIC DNA]</scope>
    <source>
        <strain evidence="2 3">PRA339</strain>
    </source>
</reference>
<evidence type="ECO:0000313" key="2">
    <source>
        <dbReference type="EMBL" id="KCZ81690.1"/>
    </source>
</evidence>
<organism evidence="2 3">
    <name type="scientific">Anncaliia algerae PRA339</name>
    <dbReference type="NCBI Taxonomy" id="1288291"/>
    <lineage>
        <taxon>Eukaryota</taxon>
        <taxon>Fungi</taxon>
        <taxon>Fungi incertae sedis</taxon>
        <taxon>Microsporidia</taxon>
        <taxon>Tubulinosematoidea</taxon>
        <taxon>Tubulinosematidae</taxon>
        <taxon>Anncaliia</taxon>
    </lineage>
</organism>
<dbReference type="OrthoDB" id="2196808at2759"/>
<gene>
    <name evidence="2" type="ORF">H312_00868</name>
</gene>
<sequence>MFIFLLSKINLYLSVINSSTIYCSQLHDSFYMLSIYTEKSFIYLSHLVFFEKLLSDSLEIYKNYELYNEERITYLDKIHKFLEDTLNNIDVIVRNPKHHSKLGENMKKSLLKATNFLEKQKHDCPAIRIYYQVAENLQEFIMKYCNEEYEFPIVDVYKKYLEDIVKILWDKQKYTDEIGLKAKELDSLLSSIHDIHSLKNEILNSYCDLMLKILKSDKSIEVKRPCKTALGLVEQHYKLKMPQPLEIGEAFPTTIRTMEYYKKNSYILKKNTISLIESLLNN</sequence>
<name>A0A059F3B3_9MICR</name>
<protein>
    <submittedName>
        <fullName evidence="2">Uncharacterized protein</fullName>
    </submittedName>
</protein>
<dbReference type="Proteomes" id="UP000030655">
    <property type="component" value="Unassembled WGS sequence"/>
</dbReference>
<reference evidence="3" key="1">
    <citation type="submission" date="2013-02" db="EMBL/GenBank/DDBJ databases">
        <authorList>
            <consortium name="The Broad Institute Genome Sequencing Platform"/>
            <person name="Cuomo C."/>
            <person name="Becnel J."/>
            <person name="Sanscrainte N."/>
            <person name="Walker B."/>
            <person name="Young S.K."/>
            <person name="Zeng Q."/>
            <person name="Gargeya S."/>
            <person name="Fitzgerald M."/>
            <person name="Haas B."/>
            <person name="Abouelleil A."/>
            <person name="Alvarado L."/>
            <person name="Arachchi H.M."/>
            <person name="Berlin A.M."/>
            <person name="Chapman S.B."/>
            <person name="Dewar J."/>
            <person name="Goldberg J."/>
            <person name="Griggs A."/>
            <person name="Gujja S."/>
            <person name="Hansen M."/>
            <person name="Howarth C."/>
            <person name="Imamovic A."/>
            <person name="Larimer J."/>
            <person name="McCowan C."/>
            <person name="Murphy C."/>
            <person name="Neiman D."/>
            <person name="Pearson M."/>
            <person name="Priest M."/>
            <person name="Roberts A."/>
            <person name="Saif S."/>
            <person name="Shea T."/>
            <person name="Sisk P."/>
            <person name="Sykes S."/>
            <person name="Wortman J."/>
            <person name="Nusbaum C."/>
            <person name="Birren B."/>
        </authorList>
    </citation>
    <scope>NUCLEOTIDE SEQUENCE [LARGE SCALE GENOMIC DNA]</scope>
    <source>
        <strain evidence="3">PRA339</strain>
    </source>
</reference>
<accession>A0A059F3B3</accession>
<keyword evidence="3" id="KW-1185">Reference proteome</keyword>
<dbReference type="HOGENOM" id="CLU_900069_0_0_1"/>
<dbReference type="VEuPathDB" id="MicrosporidiaDB:H312_00868"/>
<dbReference type="AlphaFoldDB" id="A0A059F3B3"/>
<feature type="signal peptide" evidence="1">
    <location>
        <begin position="1"/>
        <end position="18"/>
    </location>
</feature>
<proteinExistence type="predicted"/>
<evidence type="ECO:0000313" key="3">
    <source>
        <dbReference type="Proteomes" id="UP000030655"/>
    </source>
</evidence>
<evidence type="ECO:0000256" key="1">
    <source>
        <dbReference type="SAM" id="SignalP"/>
    </source>
</evidence>